<dbReference type="EMBL" id="FNVS01000016">
    <property type="protein sequence ID" value="SEG14084.1"/>
    <property type="molecule type" value="Genomic_DNA"/>
</dbReference>
<dbReference type="Pfam" id="PF02638">
    <property type="entry name" value="GHL10"/>
    <property type="match status" value="1"/>
</dbReference>
<dbReference type="InterPro" id="IPR003790">
    <property type="entry name" value="GHL10"/>
</dbReference>
<dbReference type="SUPFAM" id="SSF51445">
    <property type="entry name" value="(Trans)glycosidases"/>
    <property type="match status" value="1"/>
</dbReference>
<dbReference type="PANTHER" id="PTHR43405:SF1">
    <property type="entry name" value="GLYCOSYL HYDROLASE DIGH"/>
    <property type="match status" value="1"/>
</dbReference>
<evidence type="ECO:0000313" key="4">
    <source>
        <dbReference type="EMBL" id="SEG14084.1"/>
    </source>
</evidence>
<dbReference type="InterPro" id="IPR052177">
    <property type="entry name" value="Divisome_Glycosyl_Hydrolase"/>
</dbReference>
<organism evidence="4 5">
    <name type="scientific">Parabacteroides chinchillae</name>
    <dbReference type="NCBI Taxonomy" id="871327"/>
    <lineage>
        <taxon>Bacteria</taxon>
        <taxon>Pseudomonadati</taxon>
        <taxon>Bacteroidota</taxon>
        <taxon>Bacteroidia</taxon>
        <taxon>Bacteroidales</taxon>
        <taxon>Tannerellaceae</taxon>
        <taxon>Parabacteroides</taxon>
    </lineage>
</organism>
<evidence type="ECO:0000313" key="5">
    <source>
        <dbReference type="Proteomes" id="UP000236725"/>
    </source>
</evidence>
<protein>
    <submittedName>
        <fullName evidence="4">Uncharacterized lipoprotein YddW, UPF0748 family</fullName>
    </submittedName>
</protein>
<evidence type="ECO:0000256" key="1">
    <source>
        <dbReference type="ARBA" id="ARBA00022729"/>
    </source>
</evidence>
<evidence type="ECO:0000259" key="3">
    <source>
        <dbReference type="Pfam" id="PF02638"/>
    </source>
</evidence>
<keyword evidence="1 2" id="KW-0732">Signal</keyword>
<gene>
    <name evidence="4" type="ORF">SAMN05444001_11672</name>
</gene>
<keyword evidence="4" id="KW-0449">Lipoprotein</keyword>
<dbReference type="PANTHER" id="PTHR43405">
    <property type="entry name" value="GLYCOSYL HYDROLASE DIGH"/>
    <property type="match status" value="1"/>
</dbReference>
<dbReference type="PROSITE" id="PS51257">
    <property type="entry name" value="PROKAR_LIPOPROTEIN"/>
    <property type="match status" value="1"/>
</dbReference>
<evidence type="ECO:0000256" key="2">
    <source>
        <dbReference type="SAM" id="SignalP"/>
    </source>
</evidence>
<sequence length="509" mass="60129">MYIKYLRLLLAILSIAMSSCSTVREIPRQTTGQKEAKREFRGAWIQTAFQGEYKDMTPSQMKKDFIRKLNYLQNCGINAIIFQIRPEADAFYKSEIEPWSRFYTGEQGKAPAGNFDLMAFLIKECHKRNMEFHAWLNPYRVSTAGNTKFADSHIYYRHPEWFVTYNKQILFDPGLPESRQFICRVVRDIVTRYDVDAIHMDDYFYPYPAAGLSFPDDNSFYKYGLRKGYTEAQRNDWRRENVNKLIKEIKRTILLSKPWVRFGISPFGIYRNKKNTPDNSGSETNGLQNYDDLYADILYWVKQGWIDYNMPQIYWEIGHPAADYITLIKWWDKNTNGSHLYIGQDVARTMKANELTRKMRYERALPHVSGNCFWPANEILWNNKGVADSLKRNYHRYPALIPAYTHMHNRAPQEVKKLKTEWTPQGYMLHWIAEQSETNPELASYFVIYRFDDKEPVDLSNPAKIAAITRKTNYLLPYNDGKRKYRYIVTAVDRFHNETKKGKSKKVKL</sequence>
<feature type="signal peptide" evidence="2">
    <location>
        <begin position="1"/>
        <end position="23"/>
    </location>
</feature>
<dbReference type="Proteomes" id="UP000236725">
    <property type="component" value="Unassembled WGS sequence"/>
</dbReference>
<dbReference type="Gene3D" id="3.20.20.80">
    <property type="entry name" value="Glycosidases"/>
    <property type="match status" value="1"/>
</dbReference>
<name>A0A8G2BY42_9BACT</name>
<accession>A0A8G2BY42</accession>
<feature type="chain" id="PRO_5034118646" evidence="2">
    <location>
        <begin position="24"/>
        <end position="509"/>
    </location>
</feature>
<dbReference type="InterPro" id="IPR017853">
    <property type="entry name" value="GH"/>
</dbReference>
<dbReference type="RefSeq" id="WP_103984016.1">
    <property type="nucleotide sequence ID" value="NZ_FNVS01000016.1"/>
</dbReference>
<proteinExistence type="predicted"/>
<dbReference type="AlphaFoldDB" id="A0A8G2BY42"/>
<keyword evidence="5" id="KW-1185">Reference proteome</keyword>
<feature type="domain" description="Glycosyl hydrolase-like 10" evidence="3">
    <location>
        <begin position="39"/>
        <end position="352"/>
    </location>
</feature>
<comment type="caution">
    <text evidence="4">The sequence shown here is derived from an EMBL/GenBank/DDBJ whole genome shotgun (WGS) entry which is preliminary data.</text>
</comment>
<reference evidence="4 5" key="1">
    <citation type="submission" date="2016-10" db="EMBL/GenBank/DDBJ databases">
        <authorList>
            <person name="Varghese N."/>
            <person name="Submissions S."/>
        </authorList>
    </citation>
    <scope>NUCLEOTIDE SEQUENCE [LARGE SCALE GENOMIC DNA]</scope>
    <source>
        <strain evidence="4 5">DSM 29073</strain>
    </source>
</reference>